<accession>A0AAV1AY42</accession>
<gene>
    <name evidence="2" type="ORF">VFH_V173480</name>
</gene>
<keyword evidence="3" id="KW-1185">Reference proteome</keyword>
<protein>
    <recommendedName>
        <fullName evidence="4">X8 domain-containing protein</fullName>
    </recommendedName>
</protein>
<evidence type="ECO:0000313" key="3">
    <source>
        <dbReference type="Proteomes" id="UP001157006"/>
    </source>
</evidence>
<name>A0AAV1AY42_VICFA</name>
<evidence type="ECO:0000313" key="2">
    <source>
        <dbReference type="EMBL" id="CAI8615325.1"/>
    </source>
</evidence>
<feature type="region of interest" description="Disordered" evidence="1">
    <location>
        <begin position="47"/>
        <end position="79"/>
    </location>
</feature>
<proteinExistence type="predicted"/>
<evidence type="ECO:0008006" key="4">
    <source>
        <dbReference type="Google" id="ProtNLM"/>
    </source>
</evidence>
<sequence>MPRFKTTLSDVLHYCVKSPAPTSCDFGGIATIVTTNPSYGTCIFSSSSGGGAGSSGSGSNSSSIGFGGPSTSQDSSHSTGLRPLQSFMILYNSSILVSIQKITISVISIQGKKNFIFKILIL</sequence>
<reference evidence="2 3" key="1">
    <citation type="submission" date="2023-01" db="EMBL/GenBank/DDBJ databases">
        <authorList>
            <person name="Kreplak J."/>
        </authorList>
    </citation>
    <scope>NUCLEOTIDE SEQUENCE [LARGE SCALE GENOMIC DNA]</scope>
</reference>
<organism evidence="2 3">
    <name type="scientific">Vicia faba</name>
    <name type="common">Broad bean</name>
    <name type="synonym">Faba vulgaris</name>
    <dbReference type="NCBI Taxonomy" id="3906"/>
    <lineage>
        <taxon>Eukaryota</taxon>
        <taxon>Viridiplantae</taxon>
        <taxon>Streptophyta</taxon>
        <taxon>Embryophyta</taxon>
        <taxon>Tracheophyta</taxon>
        <taxon>Spermatophyta</taxon>
        <taxon>Magnoliopsida</taxon>
        <taxon>eudicotyledons</taxon>
        <taxon>Gunneridae</taxon>
        <taxon>Pentapetalae</taxon>
        <taxon>rosids</taxon>
        <taxon>fabids</taxon>
        <taxon>Fabales</taxon>
        <taxon>Fabaceae</taxon>
        <taxon>Papilionoideae</taxon>
        <taxon>50 kb inversion clade</taxon>
        <taxon>NPAAA clade</taxon>
        <taxon>Hologalegina</taxon>
        <taxon>IRL clade</taxon>
        <taxon>Fabeae</taxon>
        <taxon>Vicia</taxon>
    </lineage>
</organism>
<dbReference type="Proteomes" id="UP001157006">
    <property type="component" value="Chromosome 5"/>
</dbReference>
<dbReference type="AlphaFoldDB" id="A0AAV1AY42"/>
<dbReference type="EMBL" id="OX451740">
    <property type="protein sequence ID" value="CAI8615325.1"/>
    <property type="molecule type" value="Genomic_DNA"/>
</dbReference>
<evidence type="ECO:0000256" key="1">
    <source>
        <dbReference type="SAM" id="MobiDB-lite"/>
    </source>
</evidence>